<feature type="domain" description="DUF4283" evidence="2">
    <location>
        <begin position="43"/>
        <end position="122"/>
    </location>
</feature>
<proteinExistence type="predicted"/>
<keyword evidence="4" id="KW-1185">Reference proteome</keyword>
<dbReference type="Pfam" id="PF14111">
    <property type="entry name" value="DUF4283"/>
    <property type="match status" value="1"/>
</dbReference>
<evidence type="ECO:0000313" key="4">
    <source>
        <dbReference type="Proteomes" id="UP000596661"/>
    </source>
</evidence>
<reference evidence="3" key="2">
    <citation type="submission" date="2021-03" db="UniProtKB">
        <authorList>
            <consortium name="EnsemblPlants"/>
        </authorList>
    </citation>
    <scope>IDENTIFICATION</scope>
</reference>
<dbReference type="InterPro" id="IPR043502">
    <property type="entry name" value="DNA/RNA_pol_sf"/>
</dbReference>
<dbReference type="EMBL" id="UZAU01000694">
    <property type="status" value="NOT_ANNOTATED_CDS"/>
    <property type="molecule type" value="Genomic_DNA"/>
</dbReference>
<dbReference type="PANTHER" id="PTHR33116:SF86">
    <property type="entry name" value="REVERSE TRANSCRIPTASE DOMAIN-CONTAINING PROTEIN"/>
    <property type="match status" value="1"/>
</dbReference>
<dbReference type="OMA" id="NITHGGH"/>
<evidence type="ECO:0000259" key="2">
    <source>
        <dbReference type="Pfam" id="PF14111"/>
    </source>
</evidence>
<protein>
    <recommendedName>
        <fullName evidence="5">Reverse transcriptase domain-containing protein</fullName>
    </recommendedName>
</protein>
<dbReference type="Proteomes" id="UP000596661">
    <property type="component" value="Chromosome 8"/>
</dbReference>
<name>A0A803QCK5_CANSA</name>
<evidence type="ECO:0000259" key="1">
    <source>
        <dbReference type="Pfam" id="PF00078"/>
    </source>
</evidence>
<dbReference type="PANTHER" id="PTHR33116">
    <property type="entry name" value="REVERSE TRANSCRIPTASE ZINC-BINDING DOMAIN-CONTAINING PROTEIN-RELATED-RELATED"/>
    <property type="match status" value="1"/>
</dbReference>
<dbReference type="CDD" id="cd01650">
    <property type="entry name" value="RT_nLTR_like"/>
    <property type="match status" value="1"/>
</dbReference>
<dbReference type="InterPro" id="IPR025558">
    <property type="entry name" value="DUF4283"/>
</dbReference>
<evidence type="ECO:0008006" key="5">
    <source>
        <dbReference type="Google" id="ProtNLM"/>
    </source>
</evidence>
<sequence>MASSSHATFDLNEQYALISLEDEEEGILIGGDDEAEETLFDDRWCLVGKFLTGRAVDFNAMRHLMASLWQPGKGVFIKELGMNRYLFQFFHELDVQTVIDGSPWTFNRCPLVFHRLKKGEDPKVVTLHKIDFWVEIHDLKSGFMLERVVRSACGYIATFVKSYPKNFNGIWREYLQQLAKPYDAAMRADLRKKNYLVGAQWLRTGNDDGRAAAGRGSGRSYGAGNGINASPKIMDVDCVDHGGDHDPMSLGKNKKKEIFMESGKDTRQPGGDGDTQSMASDEEINDEEDLVMLLDSKRRRTEREGVVLGGEGITAKLVSGVDGLVGSKNESKDLVVQKKPNYLFLCETLAKKDMVERVRVAIGFEGALAIDCQGKSGGVALLWKDEEDVQVLDYGVSYIDVVICGCDQGHWRLMGLYGDLNNVTSQDDKKGGHPYPRWLVEVFNDTLVDCGLHDLELYGYPYTWERSRGTADRVEREIFWKQRSKQLWLREGDSNSKYFHASTTARRRRNSIQKLKDSAGVWVNWKGRLPSVMVEYFSTLFTATAVADNEVIQCVPSAVTSEHNNRLLEPVSDDEVRHALFQMHPDKSSGHDGMTLGFYQKCWSTVLANRFKDVLPMVISNHQSVFLPGRLISDNIMVAFEIMHYLKRKRVGKEGFMAIKLNMSKAYDQVEWSFIENMLILMGFDQHWVHLIMFCVTTVSYNITHGGHSMGPITPSRGLRQGDPLSPYLFLICAKGLLLLLKHYERHHWLTGCRVARGAPMVSHMLFADDSYVFCKANENEAQNVLRLLHRYELASGQQVNFAKSSVFFSNNITVAVHDRLCGLMRLNAASDDSFYLGLPSIMGRNKNAILGFLKEKLKKKIFSWETKFLSKAGKEVLIKSVAQALPNYAMSVFLLTHEIWSSLEGMMAKFWWKSQSSSSSKGVSWVSWKKLCQHKNVGGLGFRDLRDYNLSFLGKQGWRLLTMEDTLVAKIYKARYYPHGSFLNVELGQNPSFIWRSIWAAQDLVKNGARRSIANGSSVSILHDPWLPNDSNPFVLSNNTGLVDQYVSSLMVVGERSWDVELLCKVFFWQVR</sequence>
<reference evidence="3" key="1">
    <citation type="submission" date="2018-11" db="EMBL/GenBank/DDBJ databases">
        <authorList>
            <person name="Grassa J C."/>
        </authorList>
    </citation>
    <scope>NUCLEOTIDE SEQUENCE [LARGE SCALE GENOMIC DNA]</scope>
</reference>
<evidence type="ECO:0000313" key="3">
    <source>
        <dbReference type="EnsemblPlants" id="cds.evm.model.08.852"/>
    </source>
</evidence>
<organism evidence="3 4">
    <name type="scientific">Cannabis sativa</name>
    <name type="common">Hemp</name>
    <name type="synonym">Marijuana</name>
    <dbReference type="NCBI Taxonomy" id="3483"/>
    <lineage>
        <taxon>Eukaryota</taxon>
        <taxon>Viridiplantae</taxon>
        <taxon>Streptophyta</taxon>
        <taxon>Embryophyta</taxon>
        <taxon>Tracheophyta</taxon>
        <taxon>Spermatophyta</taxon>
        <taxon>Magnoliopsida</taxon>
        <taxon>eudicotyledons</taxon>
        <taxon>Gunneridae</taxon>
        <taxon>Pentapetalae</taxon>
        <taxon>rosids</taxon>
        <taxon>fabids</taxon>
        <taxon>Rosales</taxon>
        <taxon>Cannabaceae</taxon>
        <taxon>Cannabis</taxon>
    </lineage>
</organism>
<dbReference type="AlphaFoldDB" id="A0A803QCK5"/>
<dbReference type="Pfam" id="PF00078">
    <property type="entry name" value="RVT_1"/>
    <property type="match status" value="1"/>
</dbReference>
<dbReference type="Gramene" id="evm.model.08.852">
    <property type="protein sequence ID" value="cds.evm.model.08.852"/>
    <property type="gene ID" value="evm.TU.08.852"/>
</dbReference>
<dbReference type="SUPFAM" id="SSF56672">
    <property type="entry name" value="DNA/RNA polymerases"/>
    <property type="match status" value="1"/>
</dbReference>
<feature type="domain" description="Reverse transcriptase" evidence="1">
    <location>
        <begin position="601"/>
        <end position="830"/>
    </location>
</feature>
<accession>A0A803QCK5</accession>
<dbReference type="InterPro" id="IPR000477">
    <property type="entry name" value="RT_dom"/>
</dbReference>
<dbReference type="EnsemblPlants" id="evm.model.08.852">
    <property type="protein sequence ID" value="cds.evm.model.08.852"/>
    <property type="gene ID" value="evm.TU.08.852"/>
</dbReference>